<evidence type="ECO:0000313" key="1">
    <source>
        <dbReference type="EMBL" id="MCZ2722787.1"/>
    </source>
</evidence>
<dbReference type="GO" id="GO:0008168">
    <property type="term" value="F:methyltransferase activity"/>
    <property type="evidence" value="ECO:0007669"/>
    <property type="project" value="UniProtKB-KW"/>
</dbReference>
<proteinExistence type="predicted"/>
<sequence>MANKQVRQLFQEWYKSDLGRSVLERELSIIEQQTEGSVGYFAVIQSPLIDLPLSKSHIRNQIMLAPIMELGASKNTIIGLSNELPLDSDGVDVHIMHHSLDLSEAPHDDVREAARTLLPSGRVVIIGFNPWSLWGGRKMASNRLHAPWCSRFISPKRLEDWLKVAGLTLDSVEYICFRPPVRKASWYQSVRHIGRALELTHLPLGGVYIISATKQVRRHIAIKPRWKRAKVRVPSITKPIVKEMQD</sequence>
<keyword evidence="1" id="KW-0808">Transferase</keyword>
<keyword evidence="1" id="KW-0489">Methyltransferase</keyword>
<organism evidence="1 2">
    <name type="scientific">Marinomonas phaeophyticola</name>
    <dbReference type="NCBI Taxonomy" id="3004091"/>
    <lineage>
        <taxon>Bacteria</taxon>
        <taxon>Pseudomonadati</taxon>
        <taxon>Pseudomonadota</taxon>
        <taxon>Gammaproteobacteria</taxon>
        <taxon>Oceanospirillales</taxon>
        <taxon>Oceanospirillaceae</taxon>
        <taxon>Marinomonas</taxon>
    </lineage>
</organism>
<dbReference type="GO" id="GO:0032259">
    <property type="term" value="P:methylation"/>
    <property type="evidence" value="ECO:0007669"/>
    <property type="project" value="UniProtKB-KW"/>
</dbReference>
<dbReference type="RefSeq" id="WP_269126709.1">
    <property type="nucleotide sequence ID" value="NZ_JAPUBN010000019.1"/>
</dbReference>
<evidence type="ECO:0000313" key="2">
    <source>
        <dbReference type="Proteomes" id="UP001149719"/>
    </source>
</evidence>
<dbReference type="Proteomes" id="UP001149719">
    <property type="component" value="Unassembled WGS sequence"/>
</dbReference>
<comment type="caution">
    <text evidence="1">The sequence shown here is derived from an EMBL/GenBank/DDBJ whole genome shotgun (WGS) entry which is preliminary data.</text>
</comment>
<dbReference type="Gene3D" id="3.40.50.150">
    <property type="entry name" value="Vaccinia Virus protein VP39"/>
    <property type="match status" value="1"/>
</dbReference>
<dbReference type="SUPFAM" id="SSF53335">
    <property type="entry name" value="S-adenosyl-L-methionine-dependent methyltransferases"/>
    <property type="match status" value="1"/>
</dbReference>
<accession>A0ABT4JWP0</accession>
<protein>
    <submittedName>
        <fullName evidence="1">SAM-dependent methyltransferase</fullName>
    </submittedName>
</protein>
<dbReference type="EMBL" id="JAPUBN010000019">
    <property type="protein sequence ID" value="MCZ2722787.1"/>
    <property type="molecule type" value="Genomic_DNA"/>
</dbReference>
<reference evidence="1" key="1">
    <citation type="submission" date="2022-12" db="EMBL/GenBank/DDBJ databases">
        <title>Marinomonas 15G1-11 sp. nov, isolated from marine algae.</title>
        <authorList>
            <person name="Butt M."/>
            <person name="Choi D.G."/>
            <person name="Kim J.M."/>
            <person name="Lee J.K."/>
            <person name="Baek J.H."/>
            <person name="Jeon C.O."/>
        </authorList>
    </citation>
    <scope>NUCLEOTIDE SEQUENCE</scope>
    <source>
        <strain evidence="1">15G1-11</strain>
    </source>
</reference>
<name>A0ABT4JWP0_9GAMM</name>
<keyword evidence="2" id="KW-1185">Reference proteome</keyword>
<dbReference type="InterPro" id="IPR029063">
    <property type="entry name" value="SAM-dependent_MTases_sf"/>
</dbReference>
<gene>
    <name evidence="1" type="ORF">O1D97_14495</name>
</gene>